<dbReference type="PANTHER" id="PTHR11188:SF17">
    <property type="entry name" value="FI21816P1"/>
    <property type="match status" value="1"/>
</dbReference>
<evidence type="ECO:0000313" key="6">
    <source>
        <dbReference type="Proteomes" id="UP000800041"/>
    </source>
</evidence>
<sequence>MGFFSSDPVNLSIQLNQPIDQPYYPGAPVTGHALLTSSVEDFATQLFISLIGKTTVDFSVSHGMGDDRRWVGYHEETPLFTLSQTLITTTADGQPQTLLRDRGHRLPFSFTFPERTSMPHALPPSFEHTSQAKCVVEYELRVTLVGEGRRKPIFFAQPVCFLPLRSVEQMQLGMGVGRGFYPFVQDHRIASSALFLPTEMAGKASKRNTLKDLFTSSSSLPWTDITLSASLPQSIVLGTNQILPIFLCLKINKTSDPAIEIPDVLFRVEKVALVNFVAYRALRDDRTFYRPNYAGEEAQLEEHGLKLGVVEEEKVVEKDRGGGRMDEEERGENGFGEEKGKEKYIEKSKENHETFGEKSKVDDERAEGSEFRWTCQVRMPTDVEPAFRSYTICSSWMVQGKIEVIVKGKSKELKFETPGFEIVSPFGDR</sequence>
<dbReference type="AlphaFoldDB" id="A0A6G1GKL9"/>
<dbReference type="InterPro" id="IPR011021">
    <property type="entry name" value="Arrestin-like_N"/>
</dbReference>
<organism evidence="5 6">
    <name type="scientific">Aulographum hederae CBS 113979</name>
    <dbReference type="NCBI Taxonomy" id="1176131"/>
    <lineage>
        <taxon>Eukaryota</taxon>
        <taxon>Fungi</taxon>
        <taxon>Dikarya</taxon>
        <taxon>Ascomycota</taxon>
        <taxon>Pezizomycotina</taxon>
        <taxon>Dothideomycetes</taxon>
        <taxon>Pleosporomycetidae</taxon>
        <taxon>Aulographales</taxon>
        <taxon>Aulographaceae</taxon>
    </lineage>
</organism>
<feature type="region of interest" description="Disordered" evidence="3">
    <location>
        <begin position="317"/>
        <end position="341"/>
    </location>
</feature>
<dbReference type="InterPro" id="IPR014752">
    <property type="entry name" value="Arrestin-like_C"/>
</dbReference>
<dbReference type="InterPro" id="IPR014756">
    <property type="entry name" value="Ig_E-set"/>
</dbReference>
<dbReference type="EMBL" id="ML977200">
    <property type="protein sequence ID" value="KAF1981392.1"/>
    <property type="molecule type" value="Genomic_DNA"/>
</dbReference>
<feature type="domain" description="Arrestin-like N-terminal" evidence="4">
    <location>
        <begin position="13"/>
        <end position="145"/>
    </location>
</feature>
<accession>A0A6G1GKL9</accession>
<comment type="similarity">
    <text evidence="1">Belongs to the arrestin family.</text>
</comment>
<dbReference type="Pfam" id="PF00339">
    <property type="entry name" value="Arrestin_N"/>
    <property type="match status" value="1"/>
</dbReference>
<feature type="compositionally biased region" description="Basic and acidic residues" evidence="3">
    <location>
        <begin position="317"/>
        <end position="327"/>
    </location>
</feature>
<evidence type="ECO:0000256" key="1">
    <source>
        <dbReference type="ARBA" id="ARBA00005298"/>
    </source>
</evidence>
<name>A0A6G1GKL9_9PEZI</name>
<dbReference type="Gene3D" id="2.60.40.640">
    <property type="match status" value="1"/>
</dbReference>
<dbReference type="Proteomes" id="UP000800041">
    <property type="component" value="Unassembled WGS sequence"/>
</dbReference>
<gene>
    <name evidence="5" type="ORF">K402DRAFT_425446</name>
</gene>
<dbReference type="InterPro" id="IPR050357">
    <property type="entry name" value="Arrestin_domain-protein"/>
</dbReference>
<dbReference type="GO" id="GO:0005737">
    <property type="term" value="C:cytoplasm"/>
    <property type="evidence" value="ECO:0007669"/>
    <property type="project" value="TreeGrafter"/>
</dbReference>
<comment type="subunit">
    <text evidence="2">Interacts with hulA.</text>
</comment>
<evidence type="ECO:0000256" key="3">
    <source>
        <dbReference type="SAM" id="MobiDB-lite"/>
    </source>
</evidence>
<protein>
    <recommendedName>
        <fullName evidence="4">Arrestin-like N-terminal domain-containing protein</fullName>
    </recommendedName>
</protein>
<reference evidence="5" key="1">
    <citation type="journal article" date="2020" name="Stud. Mycol.">
        <title>101 Dothideomycetes genomes: a test case for predicting lifestyles and emergence of pathogens.</title>
        <authorList>
            <person name="Haridas S."/>
            <person name="Albert R."/>
            <person name="Binder M."/>
            <person name="Bloem J."/>
            <person name="Labutti K."/>
            <person name="Salamov A."/>
            <person name="Andreopoulos B."/>
            <person name="Baker S."/>
            <person name="Barry K."/>
            <person name="Bills G."/>
            <person name="Bluhm B."/>
            <person name="Cannon C."/>
            <person name="Castanera R."/>
            <person name="Culley D."/>
            <person name="Daum C."/>
            <person name="Ezra D."/>
            <person name="Gonzalez J."/>
            <person name="Henrissat B."/>
            <person name="Kuo A."/>
            <person name="Liang C."/>
            <person name="Lipzen A."/>
            <person name="Lutzoni F."/>
            <person name="Magnuson J."/>
            <person name="Mondo S."/>
            <person name="Nolan M."/>
            <person name="Ohm R."/>
            <person name="Pangilinan J."/>
            <person name="Park H.-J."/>
            <person name="Ramirez L."/>
            <person name="Alfaro M."/>
            <person name="Sun H."/>
            <person name="Tritt A."/>
            <person name="Yoshinaga Y."/>
            <person name="Zwiers L.-H."/>
            <person name="Turgeon B."/>
            <person name="Goodwin S."/>
            <person name="Spatafora J."/>
            <person name="Crous P."/>
            <person name="Grigoriev I."/>
        </authorList>
    </citation>
    <scope>NUCLEOTIDE SEQUENCE</scope>
    <source>
        <strain evidence="5">CBS 113979</strain>
    </source>
</reference>
<evidence type="ECO:0000313" key="5">
    <source>
        <dbReference type="EMBL" id="KAF1981392.1"/>
    </source>
</evidence>
<keyword evidence="6" id="KW-1185">Reference proteome</keyword>
<evidence type="ECO:0000256" key="2">
    <source>
        <dbReference type="ARBA" id="ARBA00038766"/>
    </source>
</evidence>
<dbReference type="OrthoDB" id="3892815at2759"/>
<dbReference type="GO" id="GO:0015031">
    <property type="term" value="P:protein transport"/>
    <property type="evidence" value="ECO:0007669"/>
    <property type="project" value="TreeGrafter"/>
</dbReference>
<proteinExistence type="inferred from homology"/>
<evidence type="ECO:0000259" key="4">
    <source>
        <dbReference type="Pfam" id="PF00339"/>
    </source>
</evidence>
<dbReference type="SUPFAM" id="SSF81296">
    <property type="entry name" value="E set domains"/>
    <property type="match status" value="1"/>
</dbReference>
<dbReference type="PANTHER" id="PTHR11188">
    <property type="entry name" value="ARRESTIN DOMAIN CONTAINING PROTEIN"/>
    <property type="match status" value="1"/>
</dbReference>